<keyword evidence="2" id="KW-1185">Reference proteome</keyword>
<dbReference type="RefSeq" id="WP_077919771.1">
    <property type="nucleotide sequence ID" value="NZ_SBLB01000003.1"/>
</dbReference>
<accession>A0A4Q2UQB5</accession>
<sequence>MNPLTRFVWIGLLLGVSSCNQFVDQQPEPDGGPPAETVQALLHRFSQAEEVRFSTLLNNKLWQVDFSQHRLRYQGLMGPGQLLTADQLLDGNLPDSLTRVLHATVFAGGTIARPRLHLYERGWSGPVGAAEPTAFVLADYTWQQQPYTAFWRVSGRNTDRSWYNVTITPFQRASYSAEGQQEIPELIQAQLRNDNMTFLFAQVQVDAAGQSTYIVSASQQGQFWNLTFTSDGQLIAVRNQATVHFFQETNQLPPAAQAYLRRPELAGFALARGGSYARHSYGSLNTYEFTVEKGTEAWDLRFSDSGQLISRSYRLYGTF</sequence>
<dbReference type="AlphaFoldDB" id="A0A4Q2UQB5"/>
<protein>
    <submittedName>
        <fullName evidence="1">Uncharacterized protein</fullName>
    </submittedName>
</protein>
<name>A0A4Q2UQB5_9BACT</name>
<proteinExistence type="predicted"/>
<comment type="caution">
    <text evidence="1">The sequence shown here is derived from an EMBL/GenBank/DDBJ whole genome shotgun (WGS) entry which is preliminary data.</text>
</comment>
<dbReference type="PROSITE" id="PS51257">
    <property type="entry name" value="PROKAR_LIPOPROTEIN"/>
    <property type="match status" value="1"/>
</dbReference>
<reference evidence="1 2" key="1">
    <citation type="submission" date="2019-01" db="EMBL/GenBank/DDBJ databases">
        <title>Spirosoma flava sp. nov., a propanil-degrading bacterium isolated from herbicide-contaminated soil.</title>
        <authorList>
            <person name="Zhang L."/>
            <person name="Jiang J.-D."/>
        </authorList>
    </citation>
    <scope>NUCLEOTIDE SEQUENCE [LARGE SCALE GENOMIC DNA]</scope>
    <source>
        <strain evidence="1 2">TY50</strain>
    </source>
</reference>
<dbReference type="Proteomes" id="UP000290407">
    <property type="component" value="Unassembled WGS sequence"/>
</dbReference>
<gene>
    <name evidence="1" type="ORF">EQG79_14735</name>
</gene>
<evidence type="ECO:0000313" key="1">
    <source>
        <dbReference type="EMBL" id="RYC69845.1"/>
    </source>
</evidence>
<organism evidence="1 2">
    <name type="scientific">Spirosoma sordidisoli</name>
    <dbReference type="NCBI Taxonomy" id="2502893"/>
    <lineage>
        <taxon>Bacteria</taxon>
        <taxon>Pseudomonadati</taxon>
        <taxon>Bacteroidota</taxon>
        <taxon>Cytophagia</taxon>
        <taxon>Cytophagales</taxon>
        <taxon>Cytophagaceae</taxon>
        <taxon>Spirosoma</taxon>
    </lineage>
</organism>
<evidence type="ECO:0000313" key="2">
    <source>
        <dbReference type="Proteomes" id="UP000290407"/>
    </source>
</evidence>
<dbReference type="EMBL" id="SBLB01000003">
    <property type="protein sequence ID" value="RYC69845.1"/>
    <property type="molecule type" value="Genomic_DNA"/>
</dbReference>